<evidence type="ECO:0000313" key="3">
    <source>
        <dbReference type="Proteomes" id="UP001597076"/>
    </source>
</evidence>
<feature type="transmembrane region" description="Helical" evidence="1">
    <location>
        <begin position="29"/>
        <end position="45"/>
    </location>
</feature>
<comment type="caution">
    <text evidence="2">The sequence shown here is derived from an EMBL/GenBank/DDBJ whole genome shotgun (WGS) entry which is preliminary data.</text>
</comment>
<proteinExistence type="predicted"/>
<evidence type="ECO:0000313" key="2">
    <source>
        <dbReference type="EMBL" id="MFD1562121.1"/>
    </source>
</evidence>
<name>A0ABD6BC10_9EURY</name>
<dbReference type="RefSeq" id="WP_390283363.1">
    <property type="nucleotide sequence ID" value="NZ_JBHUDI010000001.1"/>
</dbReference>
<keyword evidence="1" id="KW-1133">Transmembrane helix</keyword>
<protein>
    <submittedName>
        <fullName evidence="2">Uncharacterized protein</fullName>
    </submittedName>
</protein>
<accession>A0ABD6BC10</accession>
<keyword evidence="3" id="KW-1185">Reference proteome</keyword>
<dbReference type="EMBL" id="JBHUDI010000001">
    <property type="protein sequence ID" value="MFD1562121.1"/>
    <property type="molecule type" value="Genomic_DNA"/>
</dbReference>
<reference evidence="2 3" key="1">
    <citation type="journal article" date="2019" name="Int. J. Syst. Evol. Microbiol.">
        <title>The Global Catalogue of Microorganisms (GCM) 10K type strain sequencing project: providing services to taxonomists for standard genome sequencing and annotation.</title>
        <authorList>
            <consortium name="The Broad Institute Genomics Platform"/>
            <consortium name="The Broad Institute Genome Sequencing Center for Infectious Disease"/>
            <person name="Wu L."/>
            <person name="Ma J."/>
        </authorList>
    </citation>
    <scope>NUCLEOTIDE SEQUENCE [LARGE SCALE GENOMIC DNA]</scope>
    <source>
        <strain evidence="2 3">CGMCC 1.12230</strain>
    </source>
</reference>
<organism evidence="2 3">
    <name type="scientific">Haloarchaeobius amylolyticus</name>
    <dbReference type="NCBI Taxonomy" id="1198296"/>
    <lineage>
        <taxon>Archaea</taxon>
        <taxon>Methanobacteriati</taxon>
        <taxon>Methanobacteriota</taxon>
        <taxon>Stenosarchaea group</taxon>
        <taxon>Halobacteria</taxon>
        <taxon>Halobacteriales</taxon>
        <taxon>Halorubellaceae</taxon>
        <taxon>Haloarchaeobius</taxon>
    </lineage>
</organism>
<keyword evidence="1" id="KW-0472">Membrane</keyword>
<sequence>MTYRTTVGWSLITSGIVTLLLKALPGDSLWWGIGLLLLGIAIFTVRR</sequence>
<keyword evidence="1" id="KW-0812">Transmembrane</keyword>
<dbReference type="Proteomes" id="UP001597076">
    <property type="component" value="Unassembled WGS sequence"/>
</dbReference>
<gene>
    <name evidence="2" type="ORF">ACFR99_00840</name>
</gene>
<evidence type="ECO:0000256" key="1">
    <source>
        <dbReference type="SAM" id="Phobius"/>
    </source>
</evidence>
<dbReference type="AlphaFoldDB" id="A0ABD6BC10"/>
<feature type="transmembrane region" description="Helical" evidence="1">
    <location>
        <begin position="7"/>
        <end position="23"/>
    </location>
</feature>